<dbReference type="EMBL" id="CP012672">
    <property type="protein sequence ID" value="AUX30273.1"/>
    <property type="molecule type" value="Genomic_DNA"/>
</dbReference>
<organism evidence="1 2">
    <name type="scientific">Sorangium cellulosum</name>
    <name type="common">Polyangium cellulosum</name>
    <dbReference type="NCBI Taxonomy" id="56"/>
    <lineage>
        <taxon>Bacteria</taxon>
        <taxon>Pseudomonadati</taxon>
        <taxon>Myxococcota</taxon>
        <taxon>Polyangia</taxon>
        <taxon>Polyangiales</taxon>
        <taxon>Polyangiaceae</taxon>
        <taxon>Sorangium</taxon>
    </lineage>
</organism>
<protein>
    <submittedName>
        <fullName evidence="1">Uncharacterized protein</fullName>
    </submittedName>
</protein>
<gene>
    <name evidence="1" type="ORF">SOCE836_023720</name>
</gene>
<name>A0A4P2QLB3_SORCE</name>
<dbReference type="AlphaFoldDB" id="A0A4P2QLB3"/>
<accession>A0A4P2QLB3</accession>
<proteinExistence type="predicted"/>
<evidence type="ECO:0000313" key="1">
    <source>
        <dbReference type="EMBL" id="AUX30273.1"/>
    </source>
</evidence>
<evidence type="ECO:0000313" key="2">
    <source>
        <dbReference type="Proteomes" id="UP000295497"/>
    </source>
</evidence>
<sequence>MLDWLKKCFGSKHQPVHPPWRAGQYVTYFLEREDGTWTAMAIRLHGQLDDGSWALSADFKTPLGECTAWFRSDPRAALDAPDPVPGRVERIRGALMSGNVDVATLVQRPEMQTSMAMNLLIVRRWDTAKEALGGAAREVRYPCGIDRAYPLVTPIPGAEYQKHHDLNPRVMLTGVACLSIDGGKNPITVTSFGWSDPKGSMPDSYDDFVDFSHPKRVEHEGFSLMYPATWFLRSEETEESGLRTAKHVAQLGGNTCAATLSVTLSHGDDAQVAAERDGIVSRLEALPGSKEGEVHRRTADVPVLAGDAAGFAFDFIGPAIEGFSANGVFRAEAGDRVAHVSLFGCVARANPRRDLTLAEMRAVFRETVESFQFT</sequence>
<dbReference type="Proteomes" id="UP000295497">
    <property type="component" value="Chromosome"/>
</dbReference>
<reference evidence="1 2" key="1">
    <citation type="submission" date="2015-09" db="EMBL/GenBank/DDBJ databases">
        <title>Sorangium comparison.</title>
        <authorList>
            <person name="Zaburannyi N."/>
            <person name="Bunk B."/>
            <person name="Overmann J."/>
            <person name="Mueller R."/>
        </authorList>
    </citation>
    <scope>NUCLEOTIDE SEQUENCE [LARGE SCALE GENOMIC DNA]</scope>
    <source>
        <strain evidence="1 2">So ce836</strain>
    </source>
</reference>
<dbReference type="RefSeq" id="WP_129574294.1">
    <property type="nucleotide sequence ID" value="NZ_CP012672.1"/>
</dbReference>